<dbReference type="InterPro" id="IPR023809">
    <property type="entry name" value="Thiopep_bacteriocin_synth_dom"/>
</dbReference>
<dbReference type="AlphaFoldDB" id="A0A918JXT1"/>
<dbReference type="EMBL" id="BMWS01000027">
    <property type="protein sequence ID" value="GGX29279.1"/>
    <property type="molecule type" value="Genomic_DNA"/>
</dbReference>
<feature type="domain" description="Lantibiotic dehydratase N-terminal" evidence="1">
    <location>
        <begin position="33"/>
        <end position="586"/>
    </location>
</feature>
<dbReference type="NCBIfam" id="TIGR03891">
    <property type="entry name" value="thiopep_ocin"/>
    <property type="match status" value="1"/>
</dbReference>
<feature type="domain" description="Thiopeptide-type bacteriocin biosynthesis" evidence="2">
    <location>
        <begin position="699"/>
        <end position="941"/>
    </location>
</feature>
<dbReference type="InterPro" id="IPR006827">
    <property type="entry name" value="Lant_deHydtase_N"/>
</dbReference>
<protein>
    <recommendedName>
        <fullName evidence="5">Thiopeptide-type bacteriocin biosynthesis domain-containing protein</fullName>
    </recommendedName>
</protein>
<name>A0A918JXT1_9FLAO</name>
<evidence type="ECO:0000313" key="4">
    <source>
        <dbReference type="Proteomes" id="UP000601108"/>
    </source>
</evidence>
<evidence type="ECO:0008006" key="5">
    <source>
        <dbReference type="Google" id="ProtNLM"/>
    </source>
</evidence>
<sequence length="960" mass="113026">MDFFNELISRVVSFSVESYGCNANDVYNFFEENKLFQLSILTSSRSLYEDAKKSKTEKIKVSLDNYFSRAHLNPVPFGTFTSIGVLKWSDKRILTKSETLLLKVDFDNLLISEKLAATMSRDWKKFVYYTNPSIHFLSKSKISFYKFEKKTIGDIETKYVEIDYDENIKWLVERFENGAQIVEVVRDLEKDGFEKTEIHAFLLDSIEAGLVINEMIFYPYRNLSEVEGVYSKLVNNNLHSIKTTKDFDNFSQSYSKEQDALLLKQESSNKYSHSITAFEKDIGQLEVALQEKILKFINFTVTYNKKYTPINTSLLKFGNKFYHSYKDVFIPLSKVFNPYSGLQYSSTNLENDIRLHQDILSKMLVSNKDKVFLSKTVTNNAQVDMSNLPSTFSVVFELLTCKKTKKKITYFKYMGGTSAINLLSRFDQVSDRICVDIADYEKEIFKEQLIAEVNIISKPRATNVVASRQYYDYNIPLNTIYNKDSNPIFLSDIFIRFNGIRFILVSEKYKKEIIPRITSSVNTTLSESNVYKFLADLQSQQREIHSVNFNFNYYENMFLPFVPRIYLEDDILLYPAQILLSDDNFDFQGFKEYLLSRLEEYSFSKQISFIEDKGDITINTENEDHLHILFKKIKKVSPIYVCECLYESFIPEVHNKLNHYPHEIIASIKNTSFKADRSDFKIVKEDVTVGHKAPILSDWLYFDLYCNPYAENDLVNVIYHTIVVENSISQFFFVRYDHPDTHLRIRFKTESTPVIEDIFSKINNLKQENIIRNYHVLPYEQEMYRFGGEKLMGVTEHIFSLDSKHTVLTVLNNELKQNDIYMFSILKIEYYLRFFDFTIEEMISFCEKNIEAFSSRFNLDSKLRKSLNKIYTEIRRDIDDLKPNDFLEGIEIETEIKNTLRNSELIKDNYVMDLIHMSLNRVFNEKQRLNEFKSYYLAKSYFNQVKFTQKAIKKQTLFRG</sequence>
<reference evidence="3 4" key="1">
    <citation type="journal article" date="2014" name="Int. J. Syst. Evol. Microbiol.">
        <title>Complete genome sequence of Corynebacterium casei LMG S-19264T (=DSM 44701T), isolated from a smear-ripened cheese.</title>
        <authorList>
            <consortium name="US DOE Joint Genome Institute (JGI-PGF)"/>
            <person name="Walter F."/>
            <person name="Albersmeier A."/>
            <person name="Kalinowski J."/>
            <person name="Ruckert C."/>
        </authorList>
    </citation>
    <scope>NUCLEOTIDE SEQUENCE [LARGE SCALE GENOMIC DNA]</scope>
    <source>
        <strain evidence="3 4">KCTC 12285</strain>
    </source>
</reference>
<dbReference type="Pfam" id="PF04738">
    <property type="entry name" value="Lant_dehydr_N"/>
    <property type="match status" value="1"/>
</dbReference>
<evidence type="ECO:0000259" key="1">
    <source>
        <dbReference type="Pfam" id="PF04738"/>
    </source>
</evidence>
<comment type="caution">
    <text evidence="3">The sequence shown here is derived from an EMBL/GenBank/DDBJ whole genome shotgun (WGS) entry which is preliminary data.</text>
</comment>
<keyword evidence="4" id="KW-1185">Reference proteome</keyword>
<accession>A0A918JXT1</accession>
<proteinExistence type="predicted"/>
<gene>
    <name evidence="3" type="ORF">GCM10007384_33070</name>
</gene>
<organism evidence="3 4">
    <name type="scientific">Aquimarina muelleri</name>
    <dbReference type="NCBI Taxonomy" id="279356"/>
    <lineage>
        <taxon>Bacteria</taxon>
        <taxon>Pseudomonadati</taxon>
        <taxon>Bacteroidota</taxon>
        <taxon>Flavobacteriia</taxon>
        <taxon>Flavobacteriales</taxon>
        <taxon>Flavobacteriaceae</taxon>
        <taxon>Aquimarina</taxon>
    </lineage>
</organism>
<evidence type="ECO:0000313" key="3">
    <source>
        <dbReference type="EMBL" id="GGX29279.1"/>
    </source>
</evidence>
<dbReference type="Pfam" id="PF14028">
    <property type="entry name" value="Lant_dehydr_C"/>
    <property type="match status" value="1"/>
</dbReference>
<dbReference type="Proteomes" id="UP000601108">
    <property type="component" value="Unassembled WGS sequence"/>
</dbReference>
<dbReference type="RefSeq" id="WP_027413144.1">
    <property type="nucleotide sequence ID" value="NZ_BMWS01000027.1"/>
</dbReference>
<evidence type="ECO:0000259" key="2">
    <source>
        <dbReference type="Pfam" id="PF14028"/>
    </source>
</evidence>